<evidence type="ECO:0000256" key="1">
    <source>
        <dbReference type="ARBA" id="ARBA00004571"/>
    </source>
</evidence>
<dbReference type="PANTHER" id="PTHR32552">
    <property type="entry name" value="FERRICHROME IRON RECEPTOR-RELATED"/>
    <property type="match status" value="1"/>
</dbReference>
<sequence>MQPQYPNTTNDGTIQTFDPLKGDQIEFGVKADLTDKLSGTASIYQIELDNVTTADPDPTRATNGYKVQTGRQRSRGVEIDASYKIAPGWNFLLAYGHTDVRIVADSNYVVGSRTPFVPQDTLRLWSIYEAQSGDFAGLGFGGGMRFVGSRTTNLVSQTTPNLVVTLGAYATFDALAYYKYENAKLSVNVRNLFDARYREASPSSAWLFPSEPLNATLRLEVTF</sequence>
<evidence type="ECO:0000313" key="15">
    <source>
        <dbReference type="Proteomes" id="UP000245137"/>
    </source>
</evidence>
<evidence type="ECO:0000313" key="14">
    <source>
        <dbReference type="EMBL" id="PWB94920.1"/>
    </source>
</evidence>
<keyword evidence="8" id="KW-0406">Ion transport</keyword>
<evidence type="ECO:0000256" key="7">
    <source>
        <dbReference type="ARBA" id="ARBA00023004"/>
    </source>
</evidence>
<evidence type="ECO:0000259" key="13">
    <source>
        <dbReference type="Pfam" id="PF00593"/>
    </source>
</evidence>
<dbReference type="GO" id="GO:0015344">
    <property type="term" value="F:siderophore uptake transmembrane transporter activity"/>
    <property type="evidence" value="ECO:0007669"/>
    <property type="project" value="TreeGrafter"/>
</dbReference>
<feature type="domain" description="TonB-dependent receptor-like beta-barrel" evidence="13">
    <location>
        <begin position="6"/>
        <end position="192"/>
    </location>
</feature>
<evidence type="ECO:0000256" key="3">
    <source>
        <dbReference type="ARBA" id="ARBA00022452"/>
    </source>
</evidence>
<dbReference type="AlphaFoldDB" id="A0A2U1STK0"/>
<evidence type="ECO:0000256" key="2">
    <source>
        <dbReference type="ARBA" id="ARBA00022448"/>
    </source>
</evidence>
<dbReference type="PROSITE" id="PS52016">
    <property type="entry name" value="TONB_DEPENDENT_REC_3"/>
    <property type="match status" value="1"/>
</dbReference>
<dbReference type="GO" id="GO:0009279">
    <property type="term" value="C:cell outer membrane"/>
    <property type="evidence" value="ECO:0007669"/>
    <property type="project" value="UniProtKB-SubCell"/>
</dbReference>
<keyword evidence="15" id="KW-1185">Reference proteome</keyword>
<comment type="subcellular location">
    <subcellularLocation>
        <location evidence="1 12">Cell outer membrane</location>
        <topology evidence="1 12">Multi-pass membrane protein</topology>
    </subcellularLocation>
</comment>
<keyword evidence="11 12" id="KW-0998">Cell outer membrane</keyword>
<evidence type="ECO:0000256" key="6">
    <source>
        <dbReference type="ARBA" id="ARBA00022729"/>
    </source>
</evidence>
<dbReference type="InterPro" id="IPR000531">
    <property type="entry name" value="Beta-barrel_TonB"/>
</dbReference>
<keyword evidence="4" id="KW-0410">Iron transport</keyword>
<evidence type="ECO:0000256" key="5">
    <source>
        <dbReference type="ARBA" id="ARBA00022692"/>
    </source>
</evidence>
<evidence type="ECO:0000256" key="10">
    <source>
        <dbReference type="ARBA" id="ARBA00023136"/>
    </source>
</evidence>
<dbReference type="OrthoDB" id="9760333at2"/>
<evidence type="ECO:0000256" key="11">
    <source>
        <dbReference type="ARBA" id="ARBA00023237"/>
    </source>
</evidence>
<comment type="caution">
    <text evidence="14">The sequence shown here is derived from an EMBL/GenBank/DDBJ whole genome shotgun (WGS) entry which is preliminary data.</text>
</comment>
<keyword evidence="9" id="KW-0798">TonB box</keyword>
<dbReference type="InterPro" id="IPR039426">
    <property type="entry name" value="TonB-dep_rcpt-like"/>
</dbReference>
<keyword evidence="2 12" id="KW-0813">Transport</keyword>
<comment type="similarity">
    <text evidence="12">Belongs to the TonB-dependent receptor family.</text>
</comment>
<accession>A0A2U1STK0</accession>
<dbReference type="RefSeq" id="WP_108916289.1">
    <property type="nucleotide sequence ID" value="NZ_BGJY01000005.1"/>
</dbReference>
<organism evidence="14 15">
    <name type="scientific">Methylosinus sporium</name>
    <dbReference type="NCBI Taxonomy" id="428"/>
    <lineage>
        <taxon>Bacteria</taxon>
        <taxon>Pseudomonadati</taxon>
        <taxon>Pseudomonadota</taxon>
        <taxon>Alphaproteobacteria</taxon>
        <taxon>Hyphomicrobiales</taxon>
        <taxon>Methylocystaceae</taxon>
        <taxon>Methylosinus</taxon>
    </lineage>
</organism>
<dbReference type="Gene3D" id="2.40.170.20">
    <property type="entry name" value="TonB-dependent receptor, beta-barrel domain"/>
    <property type="match status" value="1"/>
</dbReference>
<proteinExistence type="inferred from homology"/>
<gene>
    <name evidence="14" type="ORF">C5689_05600</name>
</gene>
<keyword evidence="5 12" id="KW-0812">Transmembrane</keyword>
<keyword evidence="10 12" id="KW-0472">Membrane</keyword>
<dbReference type="PANTHER" id="PTHR32552:SF68">
    <property type="entry name" value="FERRICHROME OUTER MEMBRANE TRANSPORTER_PHAGE RECEPTOR"/>
    <property type="match status" value="1"/>
</dbReference>
<dbReference type="Proteomes" id="UP000245137">
    <property type="component" value="Unassembled WGS sequence"/>
</dbReference>
<dbReference type="InterPro" id="IPR036942">
    <property type="entry name" value="Beta-barrel_TonB_sf"/>
</dbReference>
<keyword evidence="7" id="KW-0408">Iron</keyword>
<evidence type="ECO:0000256" key="8">
    <source>
        <dbReference type="ARBA" id="ARBA00023065"/>
    </source>
</evidence>
<evidence type="ECO:0000256" key="4">
    <source>
        <dbReference type="ARBA" id="ARBA00022496"/>
    </source>
</evidence>
<keyword evidence="6" id="KW-0732">Signal</keyword>
<dbReference type="SUPFAM" id="SSF56935">
    <property type="entry name" value="Porins"/>
    <property type="match status" value="1"/>
</dbReference>
<protein>
    <recommendedName>
        <fullName evidence="13">TonB-dependent receptor-like beta-barrel domain-containing protein</fullName>
    </recommendedName>
</protein>
<keyword evidence="3 12" id="KW-1134">Transmembrane beta strand</keyword>
<dbReference type="EMBL" id="PUIV01000005">
    <property type="protein sequence ID" value="PWB94920.1"/>
    <property type="molecule type" value="Genomic_DNA"/>
</dbReference>
<evidence type="ECO:0000256" key="9">
    <source>
        <dbReference type="ARBA" id="ARBA00023077"/>
    </source>
</evidence>
<name>A0A2U1STK0_METSR</name>
<dbReference type="Pfam" id="PF00593">
    <property type="entry name" value="TonB_dep_Rec_b-barrel"/>
    <property type="match status" value="1"/>
</dbReference>
<evidence type="ECO:0000256" key="12">
    <source>
        <dbReference type="PROSITE-ProRule" id="PRU01360"/>
    </source>
</evidence>
<reference evidence="14 15" key="1">
    <citation type="journal article" date="2018" name="Appl. Microbiol. Biotechnol.">
        <title>Co-cultivation of the strictly anaerobic methanogen Methanosarcina barkeri with aerobic methanotrophs in an oxygen-limited membrane bioreactor.</title>
        <authorList>
            <person name="In 't Zandt M.H."/>
            <person name="van den Bosch T.J.M."/>
            <person name="Rijkers R."/>
            <person name="van Kessel M.A.H.J."/>
            <person name="Jetten M.S.M."/>
            <person name="Welte C.U."/>
        </authorList>
    </citation>
    <scope>NUCLEOTIDE SEQUENCE [LARGE SCALE GENOMIC DNA]</scope>
    <source>
        <strain evidence="14 15">DSM 17706</strain>
    </source>
</reference>